<name>A0AAW0P339_9GOBI</name>
<dbReference type="InterPro" id="IPR040820">
    <property type="entry name" value="SNAD3"/>
</dbReference>
<evidence type="ECO:0000313" key="2">
    <source>
        <dbReference type="Proteomes" id="UP001460270"/>
    </source>
</evidence>
<accession>A0AAW0P339</accession>
<evidence type="ECO:0000313" key="1">
    <source>
        <dbReference type="EMBL" id="KAK7907829.1"/>
    </source>
</evidence>
<reference evidence="2" key="1">
    <citation type="submission" date="2024-04" db="EMBL/GenBank/DDBJ databases">
        <title>Salinicola lusitanus LLJ914,a marine bacterium isolated from the Okinawa Trough.</title>
        <authorList>
            <person name="Li J."/>
        </authorList>
    </citation>
    <scope>NUCLEOTIDE SEQUENCE [LARGE SCALE GENOMIC DNA]</scope>
</reference>
<dbReference type="EMBL" id="JBBPFD010000011">
    <property type="protein sequence ID" value="KAK7907829.1"/>
    <property type="molecule type" value="Genomic_DNA"/>
</dbReference>
<proteinExistence type="predicted"/>
<comment type="caution">
    <text evidence="1">The sequence shown here is derived from an EMBL/GenBank/DDBJ whole genome shotgun (WGS) entry which is preliminary data.</text>
</comment>
<sequence>MFGMEPQMMTRKRCKCDEKNDEPHSKTKKCLLNTVVTQRNNCDDPSTTQDYNTDVFAEIGDLTQLISVWSDTQCTGKRVLLHLQSTEIIEDILLNDSVNSKFLEFHRDITEECGAEDKQHSWAVIEKKEEVVMYGPYYPNYNKAKHSEDSMSFQKCRSALHAEIGPKSQRVVDKV</sequence>
<protein>
    <submittedName>
        <fullName evidence="1">Uncharacterized protein</fullName>
    </submittedName>
</protein>
<dbReference type="Proteomes" id="UP001460270">
    <property type="component" value="Unassembled WGS sequence"/>
</dbReference>
<dbReference type="Pfam" id="PF18749">
    <property type="entry name" value="SNAD3"/>
    <property type="match status" value="1"/>
</dbReference>
<gene>
    <name evidence="1" type="ORF">WMY93_016441</name>
</gene>
<dbReference type="AlphaFoldDB" id="A0AAW0P339"/>
<keyword evidence="2" id="KW-1185">Reference proteome</keyword>
<organism evidence="1 2">
    <name type="scientific">Mugilogobius chulae</name>
    <name type="common">yellowstripe goby</name>
    <dbReference type="NCBI Taxonomy" id="88201"/>
    <lineage>
        <taxon>Eukaryota</taxon>
        <taxon>Metazoa</taxon>
        <taxon>Chordata</taxon>
        <taxon>Craniata</taxon>
        <taxon>Vertebrata</taxon>
        <taxon>Euteleostomi</taxon>
        <taxon>Actinopterygii</taxon>
        <taxon>Neopterygii</taxon>
        <taxon>Teleostei</taxon>
        <taxon>Neoteleostei</taxon>
        <taxon>Acanthomorphata</taxon>
        <taxon>Gobiaria</taxon>
        <taxon>Gobiiformes</taxon>
        <taxon>Gobioidei</taxon>
        <taxon>Gobiidae</taxon>
        <taxon>Gobionellinae</taxon>
        <taxon>Mugilogobius</taxon>
    </lineage>
</organism>